<accession>A0ABQ9TJE2</accession>
<evidence type="ECO:0000256" key="1">
    <source>
        <dbReference type="SAM" id="MobiDB-lite"/>
    </source>
</evidence>
<dbReference type="Gene3D" id="3.10.100.10">
    <property type="entry name" value="Mannose-Binding Protein A, subunit A"/>
    <property type="match status" value="2"/>
</dbReference>
<dbReference type="InterPro" id="IPR001304">
    <property type="entry name" value="C-type_lectin-like"/>
</dbReference>
<dbReference type="InterPro" id="IPR016187">
    <property type="entry name" value="CTDL_fold"/>
</dbReference>
<reference evidence="3 4" key="1">
    <citation type="submission" date="2023-05" db="EMBL/GenBank/DDBJ databases">
        <title>B98-5 Cell Line De Novo Hybrid Assembly: An Optical Mapping Approach.</title>
        <authorList>
            <person name="Kananen K."/>
            <person name="Auerbach J.A."/>
            <person name="Kautto E."/>
            <person name="Blachly J.S."/>
        </authorList>
    </citation>
    <scope>NUCLEOTIDE SEQUENCE [LARGE SCALE GENOMIC DNA]</scope>
    <source>
        <strain evidence="3">B95-8</strain>
        <tissue evidence="3">Cell line</tissue>
    </source>
</reference>
<evidence type="ECO:0000313" key="3">
    <source>
        <dbReference type="EMBL" id="KAK2084834.1"/>
    </source>
</evidence>
<dbReference type="SUPFAM" id="SSF56436">
    <property type="entry name" value="C-type lectin-like"/>
    <property type="match status" value="2"/>
</dbReference>
<dbReference type="SMART" id="SM00034">
    <property type="entry name" value="CLECT"/>
    <property type="match status" value="2"/>
</dbReference>
<proteinExistence type="predicted"/>
<dbReference type="EMBL" id="JASSZA010000022">
    <property type="protein sequence ID" value="KAK2084834.1"/>
    <property type="molecule type" value="Genomic_DNA"/>
</dbReference>
<gene>
    <name evidence="3" type="primary">CLEC20A</name>
    <name evidence="3" type="ORF">P7K49_037867</name>
</gene>
<dbReference type="PANTHER" id="PTHR45784">
    <property type="entry name" value="C-TYPE LECTIN DOMAIN FAMILY 20 MEMBER A-RELATED"/>
    <property type="match status" value="1"/>
</dbReference>
<dbReference type="Pfam" id="PF00059">
    <property type="entry name" value="Lectin_C"/>
    <property type="match status" value="2"/>
</dbReference>
<dbReference type="PANTHER" id="PTHR45784:SF5">
    <property type="entry name" value="C-TYPE LECTIN DOMAIN FAMILY 20 MEMBER A-RELATED"/>
    <property type="match status" value="1"/>
</dbReference>
<evidence type="ECO:0000313" key="4">
    <source>
        <dbReference type="Proteomes" id="UP001266305"/>
    </source>
</evidence>
<dbReference type="InterPro" id="IPR016186">
    <property type="entry name" value="C-type_lectin-like/link_sf"/>
</dbReference>
<sequence length="447" mass="48483">MREWENRIRGLRELEEVAGSSRSREQLVPRLGGGAGYTGGPVARCSGGREAGEAHQGVAESSLRTRGGEGRVSRAMTASPAPALQLVSSERNLVLVKEELSWSDAQQHCRLHHTDLADLQLSGLTKLYSLMTSTPAWIGLFFDASTSGLRWSSGSAFTALEWAPKLPEFRVGLCATLYTWLKLPNIGAASCTAQKPFLCYYVCANSSGIFVGNPPLVRHARGPLLVLHGPLSVLAANAPDSRLVASGKIMQELVVACTALARQTQSNSVPSSPLRYSYGGLTSCVPNTATWCLPWDLENSRYPDVGHLISTKPSLSLTTSPKLAAVQISGQTFMRFDQVMTWYSALRYCRSHHTDLADLQMVTDKTGKEALRSLMSETEAWIGLYLNANSGSLSWSSELGASIPSWLQVPMMVSGLCAALGTYVDYSPQVYSVRCSSLLPFICFYGE</sequence>
<dbReference type="PROSITE" id="PS50041">
    <property type="entry name" value="C_TYPE_LECTIN_2"/>
    <property type="match status" value="2"/>
</dbReference>
<dbReference type="CDD" id="cd03602">
    <property type="entry name" value="CLECT_1"/>
    <property type="match status" value="1"/>
</dbReference>
<keyword evidence="4" id="KW-1185">Reference proteome</keyword>
<name>A0ABQ9TJE2_SAGOE</name>
<feature type="domain" description="C-type lectin" evidence="2">
    <location>
        <begin position="328"/>
        <end position="444"/>
    </location>
</feature>
<evidence type="ECO:0000259" key="2">
    <source>
        <dbReference type="PROSITE" id="PS50041"/>
    </source>
</evidence>
<feature type="region of interest" description="Disordered" evidence="1">
    <location>
        <begin position="20"/>
        <end position="39"/>
    </location>
</feature>
<protein>
    <submittedName>
        <fullName evidence="3">C-type lectin domain 20 member A</fullName>
    </submittedName>
</protein>
<feature type="domain" description="C-type lectin" evidence="2">
    <location>
        <begin position="95"/>
        <end position="200"/>
    </location>
</feature>
<dbReference type="Proteomes" id="UP001266305">
    <property type="component" value="Unassembled WGS sequence"/>
</dbReference>
<feature type="region of interest" description="Disordered" evidence="1">
    <location>
        <begin position="47"/>
        <end position="72"/>
    </location>
</feature>
<organism evidence="3 4">
    <name type="scientific">Saguinus oedipus</name>
    <name type="common">Cotton-top tamarin</name>
    <name type="synonym">Oedipomidas oedipus</name>
    <dbReference type="NCBI Taxonomy" id="9490"/>
    <lineage>
        <taxon>Eukaryota</taxon>
        <taxon>Metazoa</taxon>
        <taxon>Chordata</taxon>
        <taxon>Craniata</taxon>
        <taxon>Vertebrata</taxon>
        <taxon>Euteleostomi</taxon>
        <taxon>Mammalia</taxon>
        <taxon>Eutheria</taxon>
        <taxon>Euarchontoglires</taxon>
        <taxon>Primates</taxon>
        <taxon>Haplorrhini</taxon>
        <taxon>Platyrrhini</taxon>
        <taxon>Cebidae</taxon>
        <taxon>Callitrichinae</taxon>
        <taxon>Saguinus</taxon>
    </lineage>
</organism>
<comment type="caution">
    <text evidence="3">The sequence shown here is derived from an EMBL/GenBank/DDBJ whole genome shotgun (WGS) entry which is preliminary data.</text>
</comment>